<keyword evidence="3" id="KW-1185">Reference proteome</keyword>
<dbReference type="AlphaFoldDB" id="A0A914Y455"/>
<dbReference type="WBParaSite" id="PSU_v2.g14980.t1">
    <property type="protein sequence ID" value="PSU_v2.g14980.t1"/>
    <property type="gene ID" value="PSU_v2.g14980"/>
</dbReference>
<proteinExistence type="predicted"/>
<evidence type="ECO:0000256" key="1">
    <source>
        <dbReference type="SAM" id="MobiDB-lite"/>
    </source>
</evidence>
<feature type="compositionally biased region" description="Polar residues" evidence="1">
    <location>
        <begin position="80"/>
        <end position="92"/>
    </location>
</feature>
<dbReference type="PROSITE" id="PS50020">
    <property type="entry name" value="WW_DOMAIN_2"/>
    <property type="match status" value="1"/>
</dbReference>
<dbReference type="Gene3D" id="2.20.70.10">
    <property type="match status" value="1"/>
</dbReference>
<dbReference type="InterPro" id="IPR036020">
    <property type="entry name" value="WW_dom_sf"/>
</dbReference>
<dbReference type="InterPro" id="IPR001202">
    <property type="entry name" value="WW_dom"/>
</dbReference>
<dbReference type="SUPFAM" id="SSF51045">
    <property type="entry name" value="WW domain"/>
    <property type="match status" value="1"/>
</dbReference>
<protein>
    <submittedName>
        <fullName evidence="4">WW domain-containing protein</fullName>
    </submittedName>
</protein>
<dbReference type="SMART" id="SM00456">
    <property type="entry name" value="WW"/>
    <property type="match status" value="1"/>
</dbReference>
<feature type="compositionally biased region" description="Polar residues" evidence="1">
    <location>
        <begin position="58"/>
        <end position="68"/>
    </location>
</feature>
<evidence type="ECO:0000259" key="2">
    <source>
        <dbReference type="PROSITE" id="PS50020"/>
    </source>
</evidence>
<feature type="compositionally biased region" description="Low complexity" evidence="1">
    <location>
        <begin position="69"/>
        <end position="79"/>
    </location>
</feature>
<feature type="domain" description="WW" evidence="2">
    <location>
        <begin position="302"/>
        <end position="336"/>
    </location>
</feature>
<organism evidence="3 4">
    <name type="scientific">Panagrolaimus superbus</name>
    <dbReference type="NCBI Taxonomy" id="310955"/>
    <lineage>
        <taxon>Eukaryota</taxon>
        <taxon>Metazoa</taxon>
        <taxon>Ecdysozoa</taxon>
        <taxon>Nematoda</taxon>
        <taxon>Chromadorea</taxon>
        <taxon>Rhabditida</taxon>
        <taxon>Tylenchina</taxon>
        <taxon>Panagrolaimomorpha</taxon>
        <taxon>Panagrolaimoidea</taxon>
        <taxon>Panagrolaimidae</taxon>
        <taxon>Panagrolaimus</taxon>
    </lineage>
</organism>
<evidence type="ECO:0000313" key="3">
    <source>
        <dbReference type="Proteomes" id="UP000887577"/>
    </source>
</evidence>
<evidence type="ECO:0000313" key="4">
    <source>
        <dbReference type="WBParaSite" id="PSU_v2.g14980.t1"/>
    </source>
</evidence>
<dbReference type="Proteomes" id="UP000887577">
    <property type="component" value="Unplaced"/>
</dbReference>
<sequence>MASKRVENKKIQINTCVEDPSKSINDLIRVSLEQKNKEGHYQRNGKLPASISKRPTKSRGSSVGHSPQGSSDDGFGSSGRATLSPSSNSANAVNGFHPYSTPNSTVSHFRQGSAPALTSYNTMEHQQQASSSRMVPGLPVAHGYSRSLNTVATSPELHGSLNNTGSAYNIAPPMQSPELTASMQQPCHGTSKSLDLEAVNHNNLAIKQEIFDANMMQPGGGYSQHQMQHGYYPNDSTKMQHQQQQQNGGGGNYWHAKSHSLDPMTIAQMPTIAAATGSSPQTMGMTSPVACSSNDDPDDGLGALPKGWSKSYDPQINRAYFINHIHKTTTWNDPRIRKKILLERKEKTLLYKIIFI</sequence>
<dbReference type="CDD" id="cd00201">
    <property type="entry name" value="WW"/>
    <property type="match status" value="1"/>
</dbReference>
<feature type="region of interest" description="Disordered" evidence="1">
    <location>
        <begin position="34"/>
        <end position="96"/>
    </location>
</feature>
<accession>A0A914Y455</accession>
<dbReference type="PROSITE" id="PS01159">
    <property type="entry name" value="WW_DOMAIN_1"/>
    <property type="match status" value="1"/>
</dbReference>
<reference evidence="4" key="1">
    <citation type="submission" date="2022-11" db="UniProtKB">
        <authorList>
            <consortium name="WormBaseParasite"/>
        </authorList>
    </citation>
    <scope>IDENTIFICATION</scope>
</reference>
<dbReference type="Pfam" id="PF00397">
    <property type="entry name" value="WW"/>
    <property type="match status" value="1"/>
</dbReference>
<name>A0A914Y455_9BILA</name>